<dbReference type="Proteomes" id="UP000026913">
    <property type="component" value="Plasmid unnamed"/>
</dbReference>
<dbReference type="RefSeq" id="WP_010466334.1">
    <property type="nucleotide sequence ID" value="NZ_CP005961.1"/>
</dbReference>
<organism evidence="1 2">
    <name type="scientific">Pseudomonas mandelii JR-1</name>
    <dbReference type="NCBI Taxonomy" id="1147786"/>
    <lineage>
        <taxon>Bacteria</taxon>
        <taxon>Pseudomonadati</taxon>
        <taxon>Pseudomonadota</taxon>
        <taxon>Gammaproteobacteria</taxon>
        <taxon>Pseudomonadales</taxon>
        <taxon>Pseudomonadaceae</taxon>
        <taxon>Pseudomonas</taxon>
    </lineage>
</organism>
<accession>A0A024ELW2</accession>
<proteinExistence type="predicted"/>
<name>A0A024ELW2_9PSED</name>
<geneLocation type="plasmid" evidence="2"/>
<dbReference type="InterPro" id="IPR045809">
    <property type="entry name" value="MobI"/>
</dbReference>
<dbReference type="Pfam" id="PF19456">
    <property type="entry name" value="MobI"/>
    <property type="match status" value="1"/>
</dbReference>
<dbReference type="AlphaFoldDB" id="A0A024ELW2"/>
<protein>
    <submittedName>
        <fullName evidence="1">Uncharacterized protein</fullName>
    </submittedName>
</protein>
<keyword evidence="1" id="KW-0614">Plasmid</keyword>
<sequence length="154" mass="17815">MIEPITGAAIRGELSARYLPMIKECDAIHDLLRTEALRLKDGFIQDAKDEGKLLYRSVQVKTNREGSVSIVWTRIIFSDKPGGGKRQRQEVIRKGDGYTYNPNAVIRKADYWLQQLFHQYEPKFAMLREALVMNMKARKQLLELQRRVNANPPI</sequence>
<gene>
    <name evidence="1" type="ORF">OU5_P0344</name>
</gene>
<dbReference type="KEGG" id="pman:OU5_P0344"/>
<dbReference type="OrthoDB" id="6893402at2"/>
<dbReference type="EMBL" id="CP005961">
    <property type="protein sequence ID" value="AHZ73596.1"/>
    <property type="molecule type" value="Genomic_DNA"/>
</dbReference>
<evidence type="ECO:0000313" key="2">
    <source>
        <dbReference type="Proteomes" id="UP000026913"/>
    </source>
</evidence>
<evidence type="ECO:0000313" key="1">
    <source>
        <dbReference type="EMBL" id="AHZ73596.1"/>
    </source>
</evidence>
<dbReference type="HOGENOM" id="CLU_1702761_0_0_6"/>
<reference evidence="1 2" key="1">
    <citation type="journal article" date="2012" name="J. Bacteriol.">
        <title>Genome sequence of cold-adapted Pseudomonas mandelii strain JR-1.</title>
        <authorList>
            <person name="Jang S.H."/>
            <person name="Kim J."/>
            <person name="Kim J."/>
            <person name="Hong S."/>
            <person name="Lee C."/>
        </authorList>
    </citation>
    <scope>NUCLEOTIDE SEQUENCE [LARGE SCALE GENOMIC DNA]</scope>
    <source>
        <strain evidence="1 2">JR-1</strain>
        <plasmid evidence="2">Plasmid</plasmid>
    </source>
</reference>